<protein>
    <submittedName>
        <fullName evidence="3">Diguanylate cyclase (GGDEF) domain-containing protein</fullName>
    </submittedName>
</protein>
<evidence type="ECO:0000256" key="1">
    <source>
        <dbReference type="SAM" id="Phobius"/>
    </source>
</evidence>
<reference evidence="3 4" key="1">
    <citation type="submission" date="2016-10" db="EMBL/GenBank/DDBJ databases">
        <authorList>
            <person name="de Groot N.N."/>
        </authorList>
    </citation>
    <scope>NUCLEOTIDE SEQUENCE [LARGE SCALE GENOMIC DNA]</scope>
    <source>
        <strain evidence="3 4">DSM 12271</strain>
    </source>
</reference>
<dbReference type="AlphaFoldDB" id="A0A1I0XY80"/>
<dbReference type="RefSeq" id="WP_242948375.1">
    <property type="nucleotide sequence ID" value="NZ_FOKI01000010.1"/>
</dbReference>
<dbReference type="STRING" id="84698.SAMN04488528_101071"/>
<dbReference type="Gene3D" id="3.30.70.270">
    <property type="match status" value="1"/>
</dbReference>
<feature type="domain" description="GGDEF" evidence="2">
    <location>
        <begin position="158"/>
        <end position="281"/>
    </location>
</feature>
<evidence type="ECO:0000313" key="3">
    <source>
        <dbReference type="EMBL" id="SFB05874.1"/>
    </source>
</evidence>
<feature type="transmembrane region" description="Helical" evidence="1">
    <location>
        <begin position="35"/>
        <end position="53"/>
    </location>
</feature>
<dbReference type="Proteomes" id="UP000198619">
    <property type="component" value="Unassembled WGS sequence"/>
</dbReference>
<evidence type="ECO:0000313" key="4">
    <source>
        <dbReference type="Proteomes" id="UP000198619"/>
    </source>
</evidence>
<dbReference type="Pfam" id="PF00990">
    <property type="entry name" value="GGDEF"/>
    <property type="match status" value="1"/>
</dbReference>
<dbReference type="PROSITE" id="PS50887">
    <property type="entry name" value="GGDEF"/>
    <property type="match status" value="1"/>
</dbReference>
<gene>
    <name evidence="3" type="ORF">SAMN04488528_101071</name>
</gene>
<dbReference type="InterPro" id="IPR000160">
    <property type="entry name" value="GGDEF_dom"/>
</dbReference>
<evidence type="ECO:0000259" key="2">
    <source>
        <dbReference type="PROSITE" id="PS50887"/>
    </source>
</evidence>
<feature type="transmembrane region" description="Helical" evidence="1">
    <location>
        <begin position="88"/>
        <end position="107"/>
    </location>
</feature>
<dbReference type="NCBIfam" id="TIGR00254">
    <property type="entry name" value="GGDEF"/>
    <property type="match status" value="1"/>
</dbReference>
<feature type="transmembrane region" description="Helical" evidence="1">
    <location>
        <begin position="12"/>
        <end position="29"/>
    </location>
</feature>
<accession>A0A1I0XY80</accession>
<proteinExistence type="predicted"/>
<name>A0A1I0XY80_9CLOT</name>
<dbReference type="SMART" id="SM00267">
    <property type="entry name" value="GGDEF"/>
    <property type="match status" value="1"/>
</dbReference>
<keyword evidence="1" id="KW-0472">Membrane</keyword>
<organism evidence="3 4">
    <name type="scientific">Clostridium frigidicarnis</name>
    <dbReference type="NCBI Taxonomy" id="84698"/>
    <lineage>
        <taxon>Bacteria</taxon>
        <taxon>Bacillati</taxon>
        <taxon>Bacillota</taxon>
        <taxon>Clostridia</taxon>
        <taxon>Eubacteriales</taxon>
        <taxon>Clostridiaceae</taxon>
        <taxon>Clostridium</taxon>
    </lineage>
</organism>
<keyword evidence="1" id="KW-1133">Transmembrane helix</keyword>
<dbReference type="InterPro" id="IPR043128">
    <property type="entry name" value="Rev_trsase/Diguanyl_cyclase"/>
</dbReference>
<keyword evidence="1" id="KW-0812">Transmembrane</keyword>
<sequence length="281" mass="32923">MEHIFKKIDLYFIALFVDVFIIVSYSFFFLNEKNITNFIMLGILFISIIYTYFSGIIKGLLASGIIVFIYATYKLYENFLNLKYTENYDYIWVVFIPLSVFIVGKLVENINIIQNKSLKLESEYKELVTIDKNTGLSNLRGFYYDLDREISRVKRHKISLTLMIIKISYYDELKSVLGEESLRIVVEKVVAGIKESTRNEDIRYNLKESTFAILMAETDVKGAEIVEDRIREKIKNLNLYIKENKKNIDLEVKIGAVQYSEKISGALEFRELVEKELEYDV</sequence>
<keyword evidence="4" id="KW-1185">Reference proteome</keyword>
<dbReference type="InterPro" id="IPR029787">
    <property type="entry name" value="Nucleotide_cyclase"/>
</dbReference>
<dbReference type="SUPFAM" id="SSF55073">
    <property type="entry name" value="Nucleotide cyclase"/>
    <property type="match status" value="1"/>
</dbReference>
<dbReference type="EMBL" id="FOKI01000010">
    <property type="protein sequence ID" value="SFB05874.1"/>
    <property type="molecule type" value="Genomic_DNA"/>
</dbReference>